<keyword evidence="2" id="KW-1185">Reference proteome</keyword>
<organism evidence="1 2">
    <name type="scientific">Cichorium intybus</name>
    <name type="common">Chicory</name>
    <dbReference type="NCBI Taxonomy" id="13427"/>
    <lineage>
        <taxon>Eukaryota</taxon>
        <taxon>Viridiplantae</taxon>
        <taxon>Streptophyta</taxon>
        <taxon>Embryophyta</taxon>
        <taxon>Tracheophyta</taxon>
        <taxon>Spermatophyta</taxon>
        <taxon>Magnoliopsida</taxon>
        <taxon>eudicotyledons</taxon>
        <taxon>Gunneridae</taxon>
        <taxon>Pentapetalae</taxon>
        <taxon>asterids</taxon>
        <taxon>campanulids</taxon>
        <taxon>Asterales</taxon>
        <taxon>Asteraceae</taxon>
        <taxon>Cichorioideae</taxon>
        <taxon>Cichorieae</taxon>
        <taxon>Cichoriinae</taxon>
        <taxon>Cichorium</taxon>
    </lineage>
</organism>
<protein>
    <submittedName>
        <fullName evidence="1">Uncharacterized protein</fullName>
    </submittedName>
</protein>
<accession>A0ACB9AL66</accession>
<reference evidence="1 2" key="2">
    <citation type="journal article" date="2022" name="Mol. Ecol. Resour.">
        <title>The genomes of chicory, endive, great burdock and yacon provide insights into Asteraceae paleo-polyploidization history and plant inulin production.</title>
        <authorList>
            <person name="Fan W."/>
            <person name="Wang S."/>
            <person name="Wang H."/>
            <person name="Wang A."/>
            <person name="Jiang F."/>
            <person name="Liu H."/>
            <person name="Zhao H."/>
            <person name="Xu D."/>
            <person name="Zhang Y."/>
        </authorList>
    </citation>
    <scope>NUCLEOTIDE SEQUENCE [LARGE SCALE GENOMIC DNA]</scope>
    <source>
        <strain evidence="2">cv. Punajuju</strain>
        <tissue evidence="1">Leaves</tissue>
    </source>
</reference>
<gene>
    <name evidence="1" type="ORF">L2E82_40464</name>
</gene>
<evidence type="ECO:0000313" key="1">
    <source>
        <dbReference type="EMBL" id="KAI3710675.1"/>
    </source>
</evidence>
<name>A0ACB9AL66_CICIN</name>
<dbReference type="Proteomes" id="UP001055811">
    <property type="component" value="Linkage Group LG07"/>
</dbReference>
<evidence type="ECO:0000313" key="2">
    <source>
        <dbReference type="Proteomes" id="UP001055811"/>
    </source>
</evidence>
<sequence length="746" mass="84562">MKSSEKNTFLDLYIPNQKAIKATMLEAPLNTRKPTPERWFNRAYTLVYTIAIFALVYRHCCNLIYSPCFTTIFLLVADLVLALVWATWQAYLLNPIRRKVFPENLPKVVKESEYPGLDVVVCTADPFREPPVRVVNTALSVMAYEYPTEKLSVYVSDDGGSQLTLFAFMEAAKFAKHWLPYCRKYDIMDRSPEVYFGSDSFFFPEAYQIKVMYEIMKAKIEKVVDSGTVSHDLITDERWMKAFSRWTPTFTPQNHPTVVEVLLESNEDKDITGHPLPNLIYVSREKNKAVHHNFKGGALNSMIRVSAALTDAPIFLVLDCDMYSNNPKTALYTLCHFLDPKVDPNLALVQFPQCFHDINKVDTYGAEHLLEVRTIPMGMDGICGTMFIGSGGFFKRQALLGSPASVGPSDIKHAKTHRLGNISLKSDDILAVAHRVAGCQYEENTKWGSEMGFRYGSLVEDIYTSFRLQCQGWSSVFCDPERPSFLGNSPMSLSDILLQSKRWFVGFLEMVTSKHNPITYGFKHMNPIHALCYAHYNFRPFWGISVVIYAFVPQLALVNSFSIFPKVSDSWFTLYAFLFLGAYAKNLFEFILSGGVFIKWWNSKRMWLILGCSSYPFSMIDWVLNSLGLSTIEFNVTSKVLDDELKKRYETGLFEFGVESPLFLTVSIAAVVNLLAFLTGTIHVFKNGGFEQLFAQLFIAGYAVINSWPIYEAMVFRSDKGKMPVMTTLKAIGVASVIYSVSSLAF</sequence>
<proteinExistence type="predicted"/>
<dbReference type="EMBL" id="CM042015">
    <property type="protein sequence ID" value="KAI3710675.1"/>
    <property type="molecule type" value="Genomic_DNA"/>
</dbReference>
<reference evidence="2" key="1">
    <citation type="journal article" date="2022" name="Mol. Ecol. Resour.">
        <title>The genomes of chicory, endive, great burdock and yacon provide insights into Asteraceae palaeo-polyploidization history and plant inulin production.</title>
        <authorList>
            <person name="Fan W."/>
            <person name="Wang S."/>
            <person name="Wang H."/>
            <person name="Wang A."/>
            <person name="Jiang F."/>
            <person name="Liu H."/>
            <person name="Zhao H."/>
            <person name="Xu D."/>
            <person name="Zhang Y."/>
        </authorList>
    </citation>
    <scope>NUCLEOTIDE SEQUENCE [LARGE SCALE GENOMIC DNA]</scope>
    <source>
        <strain evidence="2">cv. Punajuju</strain>
    </source>
</reference>
<comment type="caution">
    <text evidence="1">The sequence shown here is derived from an EMBL/GenBank/DDBJ whole genome shotgun (WGS) entry which is preliminary data.</text>
</comment>